<evidence type="ECO:0000256" key="5">
    <source>
        <dbReference type="ARBA" id="ARBA00023002"/>
    </source>
</evidence>
<dbReference type="GO" id="GO:0020037">
    <property type="term" value="F:heme binding"/>
    <property type="evidence" value="ECO:0007669"/>
    <property type="project" value="InterPro"/>
</dbReference>
<dbReference type="EMBL" id="PVZC01000003">
    <property type="protein sequence ID" value="PRX99825.1"/>
    <property type="molecule type" value="Genomic_DNA"/>
</dbReference>
<evidence type="ECO:0000256" key="3">
    <source>
        <dbReference type="ARBA" id="ARBA00022617"/>
    </source>
</evidence>
<evidence type="ECO:0000256" key="7">
    <source>
        <dbReference type="ARBA" id="ARBA00023033"/>
    </source>
</evidence>
<dbReference type="InterPro" id="IPR036396">
    <property type="entry name" value="Cyt_P450_sf"/>
</dbReference>
<feature type="binding site" description="axial binding residue" evidence="8">
    <location>
        <position position="365"/>
    </location>
    <ligand>
        <name>heme</name>
        <dbReference type="ChEBI" id="CHEBI:30413"/>
    </ligand>
    <ligandPart>
        <name>Fe</name>
        <dbReference type="ChEBI" id="CHEBI:18248"/>
    </ligandPart>
</feature>
<dbReference type="Gene3D" id="1.10.630.10">
    <property type="entry name" value="Cytochrome P450"/>
    <property type="match status" value="1"/>
</dbReference>
<dbReference type="SUPFAM" id="SSF48264">
    <property type="entry name" value="Cytochrome P450"/>
    <property type="match status" value="1"/>
</dbReference>
<keyword evidence="4 8" id="KW-0479">Metal-binding</keyword>
<dbReference type="InterPro" id="IPR002401">
    <property type="entry name" value="Cyt_P450_E_grp-I"/>
</dbReference>
<dbReference type="CDD" id="cd11067">
    <property type="entry name" value="CYP152"/>
    <property type="match status" value="1"/>
</dbReference>
<dbReference type="GO" id="GO:0016125">
    <property type="term" value="P:sterol metabolic process"/>
    <property type="evidence" value="ECO:0007669"/>
    <property type="project" value="TreeGrafter"/>
</dbReference>
<dbReference type="Pfam" id="PF00067">
    <property type="entry name" value="p450"/>
    <property type="match status" value="1"/>
</dbReference>
<dbReference type="GO" id="GO:0004497">
    <property type="term" value="F:monooxygenase activity"/>
    <property type="evidence" value="ECO:0007669"/>
    <property type="project" value="UniProtKB-KW"/>
</dbReference>
<evidence type="ECO:0000313" key="9">
    <source>
        <dbReference type="EMBL" id="PRX99825.1"/>
    </source>
</evidence>
<keyword evidence="6 8" id="KW-0408">Iron</keyword>
<comment type="cofactor">
    <cofactor evidence="1 8">
        <name>heme</name>
        <dbReference type="ChEBI" id="CHEBI:30413"/>
    </cofactor>
</comment>
<evidence type="ECO:0000256" key="2">
    <source>
        <dbReference type="ARBA" id="ARBA00010617"/>
    </source>
</evidence>
<dbReference type="InterPro" id="IPR001128">
    <property type="entry name" value="Cyt_P450"/>
</dbReference>
<organism evidence="9 10">
    <name type="scientific">Allonocardiopsis opalescens</name>
    <dbReference type="NCBI Taxonomy" id="1144618"/>
    <lineage>
        <taxon>Bacteria</taxon>
        <taxon>Bacillati</taxon>
        <taxon>Actinomycetota</taxon>
        <taxon>Actinomycetes</taxon>
        <taxon>Streptosporangiales</taxon>
        <taxon>Allonocardiopsis</taxon>
    </lineage>
</organism>
<evidence type="ECO:0000256" key="6">
    <source>
        <dbReference type="ARBA" id="ARBA00023004"/>
    </source>
</evidence>
<sequence length="418" mass="45954">MPLSDALNPSRFTDDTVPLLVKGYAWLPDRRRRAQGAMVRTRLLARPTVALRGPEAARFFYDEAHVRRHGAIPEPVQSTLFGHGAVHDLDGAAHRVRKSLFTSLMTADRVTALADGAASAWDRAVQEWAEQPRIVLFDEAARVLTAAVYDWTGVPLDPADLDGTAQDLVAMVDGFATPGPRHWRARRTRTRQERRTAAFVAEVRRGAAKAPADSPADAVLRHHGVDGEALDTHTAGVELLNLLRPTVAVSWFVAYAAHALHRWPEHRARLRDGDGGFATAFAHEIRRFYPFAPFVGGRAVRDLDWQGEHIPAGATVLLDVYGQNHDPALWDRPYAFRPQRFADGGIDPFTLIPQGGGDPGAGHRCPGEDITVAVLRTLAIRLARLDYRVPEQNLAIPLHRIPSRPLSGMVLADVRAPG</sequence>
<keyword evidence="5" id="KW-0560">Oxidoreductase</keyword>
<dbReference type="RefSeq" id="WP_106244779.1">
    <property type="nucleotide sequence ID" value="NZ_PVZC01000003.1"/>
</dbReference>
<comment type="similarity">
    <text evidence="2">Belongs to the cytochrome P450 family.</text>
</comment>
<dbReference type="PRINTS" id="PR00463">
    <property type="entry name" value="EP450I"/>
</dbReference>
<reference evidence="9 10" key="1">
    <citation type="submission" date="2018-03" db="EMBL/GenBank/DDBJ databases">
        <title>Genomic Encyclopedia of Archaeal and Bacterial Type Strains, Phase II (KMG-II): from individual species to whole genera.</title>
        <authorList>
            <person name="Goeker M."/>
        </authorList>
    </citation>
    <scope>NUCLEOTIDE SEQUENCE [LARGE SCALE GENOMIC DNA]</scope>
    <source>
        <strain evidence="9 10">DSM 45601</strain>
    </source>
</reference>
<proteinExistence type="inferred from homology"/>
<dbReference type="GO" id="GO:0005506">
    <property type="term" value="F:iron ion binding"/>
    <property type="evidence" value="ECO:0007669"/>
    <property type="project" value="InterPro"/>
</dbReference>
<name>A0A2T0Q7L0_9ACTN</name>
<dbReference type="PANTHER" id="PTHR24286">
    <property type="entry name" value="CYTOCHROME P450 26"/>
    <property type="match status" value="1"/>
</dbReference>
<evidence type="ECO:0000256" key="8">
    <source>
        <dbReference type="PIRSR" id="PIRSR602401-1"/>
    </source>
</evidence>
<keyword evidence="7" id="KW-0503">Monooxygenase</keyword>
<protein>
    <submittedName>
        <fullName evidence="9">Fatty-acid peroxygenase</fullName>
    </submittedName>
</protein>
<dbReference type="AlphaFoldDB" id="A0A2T0Q7L0"/>
<dbReference type="GO" id="GO:0016705">
    <property type="term" value="F:oxidoreductase activity, acting on paired donors, with incorporation or reduction of molecular oxygen"/>
    <property type="evidence" value="ECO:0007669"/>
    <property type="project" value="InterPro"/>
</dbReference>
<evidence type="ECO:0000256" key="1">
    <source>
        <dbReference type="ARBA" id="ARBA00001971"/>
    </source>
</evidence>
<keyword evidence="3 8" id="KW-0349">Heme</keyword>
<keyword evidence="10" id="KW-1185">Reference proteome</keyword>
<dbReference type="PANTHER" id="PTHR24286:SF24">
    <property type="entry name" value="LANOSTEROL 14-ALPHA DEMETHYLASE"/>
    <property type="match status" value="1"/>
</dbReference>
<accession>A0A2T0Q7L0</accession>
<evidence type="ECO:0000313" key="10">
    <source>
        <dbReference type="Proteomes" id="UP000237846"/>
    </source>
</evidence>
<gene>
    <name evidence="9" type="ORF">CLV72_103432</name>
</gene>
<comment type="caution">
    <text evidence="9">The sequence shown here is derived from an EMBL/GenBank/DDBJ whole genome shotgun (WGS) entry which is preliminary data.</text>
</comment>
<dbReference type="Proteomes" id="UP000237846">
    <property type="component" value="Unassembled WGS sequence"/>
</dbReference>
<evidence type="ECO:0000256" key="4">
    <source>
        <dbReference type="ARBA" id="ARBA00022723"/>
    </source>
</evidence>
<dbReference type="OrthoDB" id="9764248at2"/>